<accession>A0A518DJR9</accession>
<dbReference type="Pfam" id="PF12392">
    <property type="entry name" value="DUF3656"/>
    <property type="match status" value="1"/>
</dbReference>
<dbReference type="AlphaFoldDB" id="A0A518DJR9"/>
<evidence type="ECO:0000313" key="2">
    <source>
        <dbReference type="EMBL" id="QDU91696.1"/>
    </source>
</evidence>
<protein>
    <submittedName>
        <fullName evidence="2">Putative protease YhbU</fullName>
        <ecNumber evidence="2">3.4.-.-</ecNumber>
    </submittedName>
</protein>
<keyword evidence="2" id="KW-0645">Protease</keyword>
<keyword evidence="3" id="KW-1185">Reference proteome</keyword>
<dbReference type="Proteomes" id="UP000317429">
    <property type="component" value="Chromosome"/>
</dbReference>
<organism evidence="2 3">
    <name type="scientific">Pirellulimonas nuda</name>
    <dbReference type="NCBI Taxonomy" id="2528009"/>
    <lineage>
        <taxon>Bacteria</taxon>
        <taxon>Pseudomonadati</taxon>
        <taxon>Planctomycetota</taxon>
        <taxon>Planctomycetia</taxon>
        <taxon>Pirellulales</taxon>
        <taxon>Lacipirellulaceae</taxon>
        <taxon>Pirellulimonas</taxon>
    </lineage>
</organism>
<dbReference type="InterPro" id="IPR020988">
    <property type="entry name" value="Pept_U32_collagenase"/>
</dbReference>
<dbReference type="GO" id="GO:0006508">
    <property type="term" value="P:proteolysis"/>
    <property type="evidence" value="ECO:0007669"/>
    <property type="project" value="UniProtKB-KW"/>
</dbReference>
<dbReference type="PANTHER" id="PTHR30217">
    <property type="entry name" value="PEPTIDASE U32 FAMILY"/>
    <property type="match status" value="1"/>
</dbReference>
<feature type="domain" description="Peptidase U32 collagenase" evidence="1">
    <location>
        <begin position="403"/>
        <end position="522"/>
    </location>
</feature>
<reference evidence="2 3" key="1">
    <citation type="submission" date="2019-02" db="EMBL/GenBank/DDBJ databases">
        <title>Deep-cultivation of Planctomycetes and their phenomic and genomic characterization uncovers novel biology.</title>
        <authorList>
            <person name="Wiegand S."/>
            <person name="Jogler M."/>
            <person name="Boedeker C."/>
            <person name="Pinto D."/>
            <person name="Vollmers J."/>
            <person name="Rivas-Marin E."/>
            <person name="Kohn T."/>
            <person name="Peeters S.H."/>
            <person name="Heuer A."/>
            <person name="Rast P."/>
            <person name="Oberbeckmann S."/>
            <person name="Bunk B."/>
            <person name="Jeske O."/>
            <person name="Meyerdierks A."/>
            <person name="Storesund J.E."/>
            <person name="Kallscheuer N."/>
            <person name="Luecker S."/>
            <person name="Lage O.M."/>
            <person name="Pohl T."/>
            <person name="Merkel B.J."/>
            <person name="Hornburger P."/>
            <person name="Mueller R.-W."/>
            <person name="Bruemmer F."/>
            <person name="Labrenz M."/>
            <person name="Spormann A.M."/>
            <person name="Op den Camp H."/>
            <person name="Overmann J."/>
            <person name="Amann R."/>
            <person name="Jetten M.S.M."/>
            <person name="Mascher T."/>
            <person name="Medema M.H."/>
            <person name="Devos D.P."/>
            <person name="Kaster A.-K."/>
            <person name="Ovreas L."/>
            <person name="Rohde M."/>
            <person name="Galperin M.Y."/>
            <person name="Jogler C."/>
        </authorList>
    </citation>
    <scope>NUCLEOTIDE SEQUENCE [LARGE SCALE GENOMIC DNA]</scope>
    <source>
        <strain evidence="2 3">Pla175</strain>
    </source>
</reference>
<dbReference type="PANTHER" id="PTHR30217:SF10">
    <property type="entry name" value="23S RRNA 5-HYDROXYCYTIDINE C2501 SYNTHASE"/>
    <property type="match status" value="1"/>
</dbReference>
<gene>
    <name evidence="2" type="primary">yhbU</name>
    <name evidence="2" type="ORF">Pla175_51260</name>
</gene>
<dbReference type="GO" id="GO:0008233">
    <property type="term" value="F:peptidase activity"/>
    <property type="evidence" value="ECO:0007669"/>
    <property type="project" value="UniProtKB-KW"/>
</dbReference>
<sequence length="842" mass="90929">MPLPPANPRPPELLAPAGNRECIEAAIENGADAVYFGLQVGFNARGRATNLTLEELPEVMDHLHLRGLRGYVTVNTLAFTDELPRLESHLRAIAEAGVDAALVQDLGVARLARVVCPTLALHASTQMTMTCAEMIAVAAQLGIERVVLARELSLKEIRKIAAETTVELETFVHGALCVAYSGQCLTSESLGGRSANRGECAQACRLAYELECDGQPVELGDVKYLLSPQDLAAYELLPDLIDAGVASLKIEGRLKTPEYVANVCRHYRAAIDSAVAGRPLKFNPASRRELELSFSRGFSPGWTAGNDHKRLVPGLSSSKRGVLIGRVVKLRDEKLEVELTQPLRRGDGIVLEGDREAGEEVGGSVYEVLRRGRPVDDAASGRLTLLMEHGLLADADVWPDQLIWQTSDPQLTKRLRGSFGGSKPSRTVDLAVHARVVVGRPIEVEATCSDGVRVSVTHDYLPETARKHPASEATLREQFDRLGGSGFRLASFTAKIGGQPMTPLSVLGAIRKQMLAQLAEARQHKPAATLGAADAAQQMIQSAGEDASGGGDAPAEPQLSVLCRSLAQLRAALDAGARHVYADLHDLREYRPAVAAAHAAGAQIHLATLRIHKPGENGLFLNLQKHGGDGWLVRNLAALDFARRHEIPAVADFSLNVTNPITAAWLIEQGAAWLTASYDLNRDQVLELAAATPPRWLEVVVHQHMPMFHMEHCVFCAVLSPGKNKTDCGRPCDRHQVELTDRVGVKHVLHADIGCRNTLYNGAPQSGAEAVAPLIGLGVRRFRIELLRDAPPDETKRLVGLYQDLLAGRATGAEVWRSLRAANRLGVTRGPLEAARNPLAVL</sequence>
<dbReference type="InterPro" id="IPR051454">
    <property type="entry name" value="RNA/ubiquinone_mod_enzymes"/>
</dbReference>
<dbReference type="KEGG" id="pnd:Pla175_51260"/>
<dbReference type="OrthoDB" id="9807498at2"/>
<proteinExistence type="predicted"/>
<name>A0A518DJR9_9BACT</name>
<dbReference type="RefSeq" id="WP_145291856.1">
    <property type="nucleotide sequence ID" value="NZ_CP036291.1"/>
</dbReference>
<evidence type="ECO:0000313" key="3">
    <source>
        <dbReference type="Proteomes" id="UP000317429"/>
    </source>
</evidence>
<dbReference type="Pfam" id="PF01136">
    <property type="entry name" value="Peptidase_U32"/>
    <property type="match status" value="2"/>
</dbReference>
<dbReference type="EMBL" id="CP036291">
    <property type="protein sequence ID" value="QDU91696.1"/>
    <property type="molecule type" value="Genomic_DNA"/>
</dbReference>
<keyword evidence="2" id="KW-0378">Hydrolase</keyword>
<dbReference type="EC" id="3.4.-.-" evidence="2"/>
<dbReference type="InterPro" id="IPR001539">
    <property type="entry name" value="Peptidase_U32"/>
</dbReference>
<evidence type="ECO:0000259" key="1">
    <source>
        <dbReference type="Pfam" id="PF12392"/>
    </source>
</evidence>